<keyword evidence="2" id="KW-1185">Reference proteome</keyword>
<gene>
    <name evidence="1" type="ORF">MYCGRDRAFT_82218</name>
</gene>
<proteinExistence type="predicted"/>
<organism evidence="1 2">
    <name type="scientific">Zymoseptoria tritici (strain CBS 115943 / IPO323)</name>
    <name type="common">Speckled leaf blotch fungus</name>
    <name type="synonym">Septoria tritici</name>
    <dbReference type="NCBI Taxonomy" id="336722"/>
    <lineage>
        <taxon>Eukaryota</taxon>
        <taxon>Fungi</taxon>
        <taxon>Dikarya</taxon>
        <taxon>Ascomycota</taxon>
        <taxon>Pezizomycotina</taxon>
        <taxon>Dothideomycetes</taxon>
        <taxon>Dothideomycetidae</taxon>
        <taxon>Mycosphaerellales</taxon>
        <taxon>Mycosphaerellaceae</taxon>
        <taxon>Zymoseptoria</taxon>
    </lineage>
</organism>
<reference evidence="1 2" key="1">
    <citation type="journal article" date="2011" name="PLoS Genet.">
        <title>Finished genome of the fungal wheat pathogen Mycosphaerella graminicola reveals dispensome structure, chromosome plasticity, and stealth pathogenesis.</title>
        <authorList>
            <person name="Goodwin S.B."/>
            <person name="Ben M'barek S."/>
            <person name="Dhillon B."/>
            <person name="Wittenberg A.H.J."/>
            <person name="Crane C.F."/>
            <person name="Hane J.K."/>
            <person name="Foster A.J."/>
            <person name="Van der Lee T.A.J."/>
            <person name="Grimwood J."/>
            <person name="Aerts A."/>
            <person name="Antoniw J."/>
            <person name="Bailey A."/>
            <person name="Bluhm B."/>
            <person name="Bowler J."/>
            <person name="Bristow J."/>
            <person name="van der Burgt A."/>
            <person name="Canto-Canche B."/>
            <person name="Churchill A.C.L."/>
            <person name="Conde-Ferraez L."/>
            <person name="Cools H.J."/>
            <person name="Coutinho P.M."/>
            <person name="Csukai M."/>
            <person name="Dehal P."/>
            <person name="De Wit P."/>
            <person name="Donzelli B."/>
            <person name="van de Geest H.C."/>
            <person name="van Ham R.C.H.J."/>
            <person name="Hammond-Kosack K.E."/>
            <person name="Henrissat B."/>
            <person name="Kilian A."/>
            <person name="Kobayashi A.K."/>
            <person name="Koopmann E."/>
            <person name="Kourmpetis Y."/>
            <person name="Kuzniar A."/>
            <person name="Lindquist E."/>
            <person name="Lombard V."/>
            <person name="Maliepaard C."/>
            <person name="Martins N."/>
            <person name="Mehrabi R."/>
            <person name="Nap J.P.H."/>
            <person name="Ponomarenko A."/>
            <person name="Rudd J.J."/>
            <person name="Salamov A."/>
            <person name="Schmutz J."/>
            <person name="Schouten H.J."/>
            <person name="Shapiro H."/>
            <person name="Stergiopoulos I."/>
            <person name="Torriani S.F.F."/>
            <person name="Tu H."/>
            <person name="de Vries R.P."/>
            <person name="Waalwijk C."/>
            <person name="Ware S.B."/>
            <person name="Wiebenga A."/>
            <person name="Zwiers L.-H."/>
            <person name="Oliver R.P."/>
            <person name="Grigoriev I.V."/>
            <person name="Kema G.H.J."/>
        </authorList>
    </citation>
    <scope>NUCLEOTIDE SEQUENCE [LARGE SCALE GENOMIC DNA]</scope>
    <source>
        <strain evidence="2">CBS 115943 / IPO323</strain>
    </source>
</reference>
<dbReference type="RefSeq" id="XP_003849594.1">
    <property type="nucleotide sequence ID" value="XM_003849546.1"/>
</dbReference>
<dbReference type="GeneID" id="13402391"/>
<name>F9XK63_ZYMTI</name>
<dbReference type="KEGG" id="ztr:MYCGRDRAFT_82218"/>
<dbReference type="HOGENOM" id="CLU_834730_0_0_1"/>
<dbReference type="AlphaFoldDB" id="F9XK63"/>
<dbReference type="InParanoid" id="F9XK63"/>
<dbReference type="eggNOG" id="ENOG502SW8W">
    <property type="taxonomic scope" value="Eukaryota"/>
</dbReference>
<dbReference type="Proteomes" id="UP000008062">
    <property type="component" value="Chromosome 9"/>
</dbReference>
<sequence length="333" mass="39086">MEDFPFHQNHMRGTESGFELTENEFGRPTLVRIDSDWSPLLSDTADFLTTAAGRVLRQRIEKRRPLLPEDLGGVDLSVLSKSTLESIYRDHFTATEKLQDCKEMNNMLKAFDTQTTEKYGILRPYIHPKTLCCVTDQERVNWASAYDDVADTDIFSAFSKTPKTRSSEDDEHTAKTWIAIVKSPQVNWVNNPRWKDFPWHLWAFAIVGGPTAHGKYLFIYDCDSGPLLERHQTVKLKDLHGSIVKWYKLIIKRWQIKKVFMGNIHDDFISDTMEYKQYSDTSIEVDENHCIGHTMRWVHKMSWIKDKPFEEEDLKEPRWESFVEMEYLSKNYT</sequence>
<protein>
    <submittedName>
        <fullName evidence="1">Uncharacterized protein</fullName>
    </submittedName>
</protein>
<evidence type="ECO:0000313" key="2">
    <source>
        <dbReference type="Proteomes" id="UP000008062"/>
    </source>
</evidence>
<dbReference type="EMBL" id="CM001204">
    <property type="protein sequence ID" value="EGP84570.1"/>
    <property type="molecule type" value="Genomic_DNA"/>
</dbReference>
<dbReference type="VEuPathDB" id="FungiDB:ZTRI_9.555"/>
<accession>F9XK63</accession>
<evidence type="ECO:0000313" key="1">
    <source>
        <dbReference type="EMBL" id="EGP84570.1"/>
    </source>
</evidence>